<evidence type="ECO:0000313" key="3">
    <source>
        <dbReference type="Proteomes" id="UP000317909"/>
    </source>
</evidence>
<dbReference type="OrthoDB" id="111160at2"/>
<sequence>MAIGFDAPLYILPFDHRGSFETKMFGWTGDLTPGQTAEIAAAKRVIYDGFLAAADGGVPRDRAGILVDEQFGAAILKDAQARGFMTACPAEKSGQDEFDFEYGDDFAAHIEKISPTFCKVLVRFNPDGDATLNAKQTERLAILSDYLHSAAGPRFMFELLVPPEPAQLQQVGGDHRRYDAELRPQLMVRAITQLQDNGVEPDLWKIEGLDRRDDCEKIVLAARQGGREKVSCIILGRGEDDRKVREWLEVAASVPGFIGFAVGRTDFWEPLVAWRAGKVTREDAVAEIARRYREFADVFARGQAAQG</sequence>
<evidence type="ECO:0000259" key="1">
    <source>
        <dbReference type="Pfam" id="PF09863"/>
    </source>
</evidence>
<dbReference type="Pfam" id="PF09863">
    <property type="entry name" value="DUF2090"/>
    <property type="match status" value="1"/>
</dbReference>
<dbReference type="InterPro" id="IPR018659">
    <property type="entry name" value="DUF2090"/>
</dbReference>
<protein>
    <recommendedName>
        <fullName evidence="1">DUF2090 domain-containing protein</fullName>
    </recommendedName>
</protein>
<dbReference type="RefSeq" id="WP_145433904.1">
    <property type="nucleotide sequence ID" value="NZ_CP036339.1"/>
</dbReference>
<feature type="domain" description="DUF2090" evidence="1">
    <location>
        <begin position="9"/>
        <end position="300"/>
    </location>
</feature>
<dbReference type="Gene3D" id="3.20.20.70">
    <property type="entry name" value="Aldolase class I"/>
    <property type="match status" value="1"/>
</dbReference>
<dbReference type="SUPFAM" id="SSF51569">
    <property type="entry name" value="Aldolase"/>
    <property type="match status" value="1"/>
</dbReference>
<gene>
    <name evidence="2" type="ORF">I41_33090</name>
</gene>
<name>A0A517U0G3_9BACT</name>
<dbReference type="AlphaFoldDB" id="A0A517U0G3"/>
<dbReference type="KEGG" id="llh:I41_33090"/>
<organism evidence="2 3">
    <name type="scientific">Lacipirellula limnantheis</name>
    <dbReference type="NCBI Taxonomy" id="2528024"/>
    <lineage>
        <taxon>Bacteria</taxon>
        <taxon>Pseudomonadati</taxon>
        <taxon>Planctomycetota</taxon>
        <taxon>Planctomycetia</taxon>
        <taxon>Pirellulales</taxon>
        <taxon>Lacipirellulaceae</taxon>
        <taxon>Lacipirellula</taxon>
    </lineage>
</organism>
<keyword evidence="3" id="KW-1185">Reference proteome</keyword>
<evidence type="ECO:0000313" key="2">
    <source>
        <dbReference type="EMBL" id="QDT74114.1"/>
    </source>
</evidence>
<reference evidence="2 3" key="1">
    <citation type="submission" date="2019-02" db="EMBL/GenBank/DDBJ databases">
        <title>Deep-cultivation of Planctomycetes and their phenomic and genomic characterization uncovers novel biology.</title>
        <authorList>
            <person name="Wiegand S."/>
            <person name="Jogler M."/>
            <person name="Boedeker C."/>
            <person name="Pinto D."/>
            <person name="Vollmers J."/>
            <person name="Rivas-Marin E."/>
            <person name="Kohn T."/>
            <person name="Peeters S.H."/>
            <person name="Heuer A."/>
            <person name="Rast P."/>
            <person name="Oberbeckmann S."/>
            <person name="Bunk B."/>
            <person name="Jeske O."/>
            <person name="Meyerdierks A."/>
            <person name="Storesund J.E."/>
            <person name="Kallscheuer N."/>
            <person name="Luecker S."/>
            <person name="Lage O.M."/>
            <person name="Pohl T."/>
            <person name="Merkel B.J."/>
            <person name="Hornburger P."/>
            <person name="Mueller R.-W."/>
            <person name="Bruemmer F."/>
            <person name="Labrenz M."/>
            <person name="Spormann A.M."/>
            <person name="Op den Camp H."/>
            <person name="Overmann J."/>
            <person name="Amann R."/>
            <person name="Jetten M.S.M."/>
            <person name="Mascher T."/>
            <person name="Medema M.H."/>
            <person name="Devos D.P."/>
            <person name="Kaster A.-K."/>
            <person name="Ovreas L."/>
            <person name="Rohde M."/>
            <person name="Galperin M.Y."/>
            <person name="Jogler C."/>
        </authorList>
    </citation>
    <scope>NUCLEOTIDE SEQUENCE [LARGE SCALE GENOMIC DNA]</scope>
    <source>
        <strain evidence="2 3">I41</strain>
    </source>
</reference>
<proteinExistence type="predicted"/>
<dbReference type="Proteomes" id="UP000317909">
    <property type="component" value="Chromosome"/>
</dbReference>
<dbReference type="InterPro" id="IPR013785">
    <property type="entry name" value="Aldolase_TIM"/>
</dbReference>
<dbReference type="EMBL" id="CP036339">
    <property type="protein sequence ID" value="QDT74114.1"/>
    <property type="molecule type" value="Genomic_DNA"/>
</dbReference>
<accession>A0A517U0G3</accession>